<evidence type="ECO:0000256" key="10">
    <source>
        <dbReference type="ARBA" id="ARBA00022786"/>
    </source>
</evidence>
<dbReference type="PANTHER" id="PTHR46279">
    <property type="entry name" value="RING/U-BOX SUPERFAMILY PROTEIN"/>
    <property type="match status" value="1"/>
</dbReference>
<organism evidence="19 20">
    <name type="scientific">Cardamine amara subsp. amara</name>
    <dbReference type="NCBI Taxonomy" id="228776"/>
    <lineage>
        <taxon>Eukaryota</taxon>
        <taxon>Viridiplantae</taxon>
        <taxon>Streptophyta</taxon>
        <taxon>Embryophyta</taxon>
        <taxon>Tracheophyta</taxon>
        <taxon>Spermatophyta</taxon>
        <taxon>Magnoliopsida</taxon>
        <taxon>eudicotyledons</taxon>
        <taxon>Gunneridae</taxon>
        <taxon>Pentapetalae</taxon>
        <taxon>rosids</taxon>
        <taxon>malvids</taxon>
        <taxon>Brassicales</taxon>
        <taxon>Brassicaceae</taxon>
        <taxon>Cardamineae</taxon>
        <taxon>Cardamine</taxon>
    </lineage>
</organism>
<keyword evidence="9 15" id="KW-0863">Zinc-finger</keyword>
<dbReference type="InterPro" id="IPR001841">
    <property type="entry name" value="Znf_RING"/>
</dbReference>
<evidence type="ECO:0000256" key="1">
    <source>
        <dbReference type="ARBA" id="ARBA00000900"/>
    </source>
</evidence>
<dbReference type="CDD" id="cd16461">
    <property type="entry name" value="RING-H2_EL5-like"/>
    <property type="match status" value="1"/>
</dbReference>
<feature type="domain" description="RING-type" evidence="18">
    <location>
        <begin position="322"/>
        <end position="364"/>
    </location>
</feature>
<keyword evidence="12 16" id="KW-1133">Transmembrane helix</keyword>
<comment type="pathway">
    <text evidence="3">Protein modification; protein ubiquitination.</text>
</comment>
<dbReference type="GO" id="GO:0061630">
    <property type="term" value="F:ubiquitin protein ligase activity"/>
    <property type="evidence" value="ECO:0007669"/>
    <property type="project" value="UniProtKB-EC"/>
</dbReference>
<dbReference type="Proteomes" id="UP001558713">
    <property type="component" value="Unassembled WGS sequence"/>
</dbReference>
<dbReference type="Pfam" id="PF13947">
    <property type="entry name" value="GUB_WAK_bind"/>
    <property type="match status" value="1"/>
</dbReference>
<evidence type="ECO:0000256" key="15">
    <source>
        <dbReference type="PROSITE-ProRule" id="PRU00175"/>
    </source>
</evidence>
<dbReference type="InterPro" id="IPR046948">
    <property type="entry name" value="ATL20-22-like"/>
</dbReference>
<dbReference type="PANTHER" id="PTHR46279:SF14">
    <property type="entry name" value="RING-H2 FINGER PROTEIN ATL20-RELATED"/>
    <property type="match status" value="1"/>
</dbReference>
<dbReference type="SUPFAM" id="SSF57850">
    <property type="entry name" value="RING/U-box"/>
    <property type="match status" value="1"/>
</dbReference>
<keyword evidence="20" id="KW-1185">Reference proteome</keyword>
<evidence type="ECO:0000256" key="11">
    <source>
        <dbReference type="ARBA" id="ARBA00022833"/>
    </source>
</evidence>
<evidence type="ECO:0000313" key="19">
    <source>
        <dbReference type="EMBL" id="KAL1191643.1"/>
    </source>
</evidence>
<dbReference type="SMART" id="SM00184">
    <property type="entry name" value="RING"/>
    <property type="match status" value="1"/>
</dbReference>
<evidence type="ECO:0000256" key="12">
    <source>
        <dbReference type="ARBA" id="ARBA00022989"/>
    </source>
</evidence>
<evidence type="ECO:0000256" key="17">
    <source>
        <dbReference type="SAM" id="SignalP"/>
    </source>
</evidence>
<dbReference type="EMBL" id="JBANAX010000847">
    <property type="protein sequence ID" value="KAL1191643.1"/>
    <property type="molecule type" value="Genomic_DNA"/>
</dbReference>
<keyword evidence="10" id="KW-0833">Ubl conjugation pathway</keyword>
<gene>
    <name evidence="19" type="ORF">V5N11_000022</name>
</gene>
<evidence type="ECO:0000256" key="8">
    <source>
        <dbReference type="ARBA" id="ARBA00022729"/>
    </source>
</evidence>
<dbReference type="GO" id="GO:0008270">
    <property type="term" value="F:zinc ion binding"/>
    <property type="evidence" value="ECO:0007669"/>
    <property type="project" value="UniProtKB-KW"/>
</dbReference>
<keyword evidence="8 17" id="KW-0732">Signal</keyword>
<dbReference type="PROSITE" id="PS50089">
    <property type="entry name" value="ZF_RING_2"/>
    <property type="match status" value="1"/>
</dbReference>
<comment type="catalytic activity">
    <reaction evidence="1">
        <text>S-ubiquitinyl-[E2 ubiquitin-conjugating enzyme]-L-cysteine + [acceptor protein]-L-lysine = [E2 ubiquitin-conjugating enzyme]-L-cysteine + N(6)-ubiquitinyl-[acceptor protein]-L-lysine.</text>
        <dbReference type="EC" id="2.3.2.27"/>
    </reaction>
</comment>
<keyword evidence="11" id="KW-0862">Zinc</keyword>
<evidence type="ECO:0000256" key="7">
    <source>
        <dbReference type="ARBA" id="ARBA00022723"/>
    </source>
</evidence>
<comment type="subcellular location">
    <subcellularLocation>
        <location evidence="2">Membrane</location>
        <topology evidence="2">Single-pass membrane protein</topology>
    </subcellularLocation>
</comment>
<comment type="caution">
    <text evidence="19">The sequence shown here is derived from an EMBL/GenBank/DDBJ whole genome shotgun (WGS) entry which is preliminary data.</text>
</comment>
<protein>
    <recommendedName>
        <fullName evidence="4">RING-type E3 ubiquitin transferase</fullName>
        <ecNumber evidence="4">2.3.2.27</ecNumber>
    </recommendedName>
</protein>
<dbReference type="EC" id="2.3.2.27" evidence="4"/>
<evidence type="ECO:0000256" key="16">
    <source>
        <dbReference type="SAM" id="Phobius"/>
    </source>
</evidence>
<dbReference type="InterPro" id="IPR013083">
    <property type="entry name" value="Znf_RING/FYVE/PHD"/>
</dbReference>
<evidence type="ECO:0000256" key="6">
    <source>
        <dbReference type="ARBA" id="ARBA00022692"/>
    </source>
</evidence>
<dbReference type="Gene3D" id="3.30.40.10">
    <property type="entry name" value="Zinc/RING finger domain, C3HC4 (zinc finger)"/>
    <property type="match status" value="1"/>
</dbReference>
<evidence type="ECO:0000256" key="13">
    <source>
        <dbReference type="ARBA" id="ARBA00023136"/>
    </source>
</evidence>
<keyword evidence="7" id="KW-0479">Metal-binding</keyword>
<dbReference type="Pfam" id="PF13639">
    <property type="entry name" value="zf-RING_2"/>
    <property type="match status" value="1"/>
</dbReference>
<evidence type="ECO:0000256" key="14">
    <source>
        <dbReference type="ARBA" id="ARBA00024209"/>
    </source>
</evidence>
<evidence type="ECO:0000256" key="2">
    <source>
        <dbReference type="ARBA" id="ARBA00004167"/>
    </source>
</evidence>
<feature type="transmembrane region" description="Helical" evidence="16">
    <location>
        <begin position="237"/>
        <end position="262"/>
    </location>
</feature>
<dbReference type="InterPro" id="IPR025287">
    <property type="entry name" value="WAK_GUB"/>
</dbReference>
<accession>A0ABD0ZAB8</accession>
<sequence>MTFSKQLFHLFFLLLLLLLFLFPLQHASNPSKCSSSFSRPLRCGPLEVPIRFPFCDHASFDLRCTDINKTVLELPMSGTFLVRDIDYREQQIYINDPGNCLAKRLLTFNISGTPFSPRFHIFYTFLSCRNEVVLPSWYPSIPCLSNSTTSFFATSNSVLEQSMIPACQIVTRLHVPADLLFGETRFSSLSSQSLLLEWKSPNCRGCEIDSLCGFKNKTSPEVKCFGAKKRGHLSRGVVAVLICLSIIVAVTLFATCMAIRIYNSRRFYSQRRRNSSVSAATITQQPREIMATRGLDHSTIETYKKMELGESIRPPGTNGIVCPICLSEYARTDTVRFIPECEHCFHVECIDVWLKMHGSCPVCRNSRA</sequence>
<evidence type="ECO:0000256" key="9">
    <source>
        <dbReference type="ARBA" id="ARBA00022771"/>
    </source>
</evidence>
<evidence type="ECO:0000256" key="5">
    <source>
        <dbReference type="ARBA" id="ARBA00022679"/>
    </source>
</evidence>
<name>A0ABD0ZAB8_CARAN</name>
<dbReference type="GO" id="GO:0016020">
    <property type="term" value="C:membrane"/>
    <property type="evidence" value="ECO:0007669"/>
    <property type="project" value="UniProtKB-SubCell"/>
</dbReference>
<evidence type="ECO:0000256" key="3">
    <source>
        <dbReference type="ARBA" id="ARBA00004906"/>
    </source>
</evidence>
<dbReference type="AlphaFoldDB" id="A0ABD0ZAB8"/>
<keyword evidence="6 16" id="KW-0812">Transmembrane</keyword>
<keyword evidence="13 16" id="KW-0472">Membrane</keyword>
<evidence type="ECO:0000256" key="4">
    <source>
        <dbReference type="ARBA" id="ARBA00012483"/>
    </source>
</evidence>
<keyword evidence="5" id="KW-0808">Transferase</keyword>
<feature type="chain" id="PRO_5044807587" description="RING-type E3 ubiquitin transferase" evidence="17">
    <location>
        <begin position="28"/>
        <end position="368"/>
    </location>
</feature>
<comment type="similarity">
    <text evidence="14">Belongs to the RING-type zinc finger family. ATL subfamily.</text>
</comment>
<evidence type="ECO:0000313" key="20">
    <source>
        <dbReference type="Proteomes" id="UP001558713"/>
    </source>
</evidence>
<evidence type="ECO:0000259" key="18">
    <source>
        <dbReference type="PROSITE" id="PS50089"/>
    </source>
</evidence>
<feature type="signal peptide" evidence="17">
    <location>
        <begin position="1"/>
        <end position="27"/>
    </location>
</feature>
<reference evidence="19 20" key="1">
    <citation type="submission" date="2024-04" db="EMBL/GenBank/DDBJ databases">
        <title>Genome assembly C_amara_ONT_v2.</title>
        <authorList>
            <person name="Yant L."/>
            <person name="Moore C."/>
            <person name="Slenker M."/>
        </authorList>
    </citation>
    <scope>NUCLEOTIDE SEQUENCE [LARGE SCALE GENOMIC DNA]</scope>
    <source>
        <tissue evidence="19">Leaf</tissue>
    </source>
</reference>
<proteinExistence type="inferred from homology"/>